<name>A0A0C5W351_9GAMM</name>
<dbReference type="EMBL" id="CP007142">
    <property type="protein sequence ID" value="AJQ97089.1"/>
    <property type="molecule type" value="Genomic_DNA"/>
</dbReference>
<evidence type="ECO:0000313" key="1">
    <source>
        <dbReference type="EMBL" id="AJQ97089.1"/>
    </source>
</evidence>
<evidence type="ECO:0000313" key="2">
    <source>
        <dbReference type="Proteomes" id="UP000032266"/>
    </source>
</evidence>
<protein>
    <submittedName>
        <fullName evidence="1">Uncharacterized protein</fullName>
    </submittedName>
</protein>
<keyword evidence="2" id="KW-1185">Reference proteome</keyword>
<dbReference type="KEGG" id="gsn:YC6258_05059"/>
<proteinExistence type="predicted"/>
<accession>A0A0C5W351</accession>
<organism evidence="1 2">
    <name type="scientific">Gynuella sunshinyii YC6258</name>
    <dbReference type="NCBI Taxonomy" id="1445510"/>
    <lineage>
        <taxon>Bacteria</taxon>
        <taxon>Pseudomonadati</taxon>
        <taxon>Pseudomonadota</taxon>
        <taxon>Gammaproteobacteria</taxon>
        <taxon>Oceanospirillales</taxon>
        <taxon>Saccharospirillaceae</taxon>
        <taxon>Gynuella</taxon>
    </lineage>
</organism>
<dbReference type="HOGENOM" id="CLU_3234263_0_0_6"/>
<gene>
    <name evidence="1" type="ORF">YC6258_05059</name>
</gene>
<dbReference type="Proteomes" id="UP000032266">
    <property type="component" value="Chromosome"/>
</dbReference>
<reference evidence="1 2" key="1">
    <citation type="submission" date="2014-01" db="EMBL/GenBank/DDBJ databases">
        <title>Full genme sequencing of cellulolytic bacterium Gynuella sunshinyii YC6258T gen. nov., sp. nov.</title>
        <authorList>
            <person name="Khan H."/>
            <person name="Chung E.J."/>
            <person name="Chung Y.R."/>
        </authorList>
    </citation>
    <scope>NUCLEOTIDE SEQUENCE [LARGE SCALE GENOMIC DNA]</scope>
    <source>
        <strain evidence="1 2">YC6258</strain>
    </source>
</reference>
<dbReference type="AlphaFoldDB" id="A0A0C5W351"/>
<sequence>MYLWYLGIESMSFFVNVTSKLHEIFINLKNNLVFMNWYALVKI</sequence>